<organism evidence="1 2">
    <name type="scientific">Lactiplantibacillus modestisalitolerans</name>
    <dbReference type="NCBI Taxonomy" id="1457219"/>
    <lineage>
        <taxon>Bacteria</taxon>
        <taxon>Bacillati</taxon>
        <taxon>Bacillota</taxon>
        <taxon>Bacilli</taxon>
        <taxon>Lactobacillales</taxon>
        <taxon>Lactobacillaceae</taxon>
        <taxon>Lactiplantibacillus</taxon>
    </lineage>
</organism>
<gene>
    <name evidence="1" type="ORF">ACFFLI_01530</name>
</gene>
<proteinExistence type="predicted"/>
<evidence type="ECO:0000313" key="2">
    <source>
        <dbReference type="Proteomes" id="UP001589691"/>
    </source>
</evidence>
<reference evidence="1 2" key="1">
    <citation type="submission" date="2024-09" db="EMBL/GenBank/DDBJ databases">
        <authorList>
            <person name="Sun Q."/>
            <person name="Mori K."/>
        </authorList>
    </citation>
    <scope>NUCLEOTIDE SEQUENCE [LARGE SCALE GENOMIC DNA]</scope>
    <source>
        <strain evidence="1 2">TBRC 4576</strain>
    </source>
</reference>
<sequence length="81" mass="8970">MLNATQRVLTGVKEVLANSDELTQKEIWDKLSKDRRLKTAIFTSAGHPRFGVLQGLLGRVVCGKVPGLIAIVDDFGTRKYK</sequence>
<keyword evidence="2" id="KW-1185">Reference proteome</keyword>
<name>A0ABV5WQW4_9LACO</name>
<dbReference type="EMBL" id="JBHLZY010000004">
    <property type="protein sequence ID" value="MFB9768549.1"/>
    <property type="molecule type" value="Genomic_DNA"/>
</dbReference>
<dbReference type="RefSeq" id="WP_137643704.1">
    <property type="nucleotide sequence ID" value="NZ_BJEA01000024.1"/>
</dbReference>
<accession>A0ABV5WQW4</accession>
<comment type="caution">
    <text evidence="1">The sequence shown here is derived from an EMBL/GenBank/DDBJ whole genome shotgun (WGS) entry which is preliminary data.</text>
</comment>
<protein>
    <submittedName>
        <fullName evidence="1">Uncharacterized protein</fullName>
    </submittedName>
</protein>
<dbReference type="Proteomes" id="UP001589691">
    <property type="component" value="Unassembled WGS sequence"/>
</dbReference>
<evidence type="ECO:0000313" key="1">
    <source>
        <dbReference type="EMBL" id="MFB9768549.1"/>
    </source>
</evidence>